<dbReference type="InterPro" id="IPR017871">
    <property type="entry name" value="ABC_transporter-like_CS"/>
</dbReference>
<dbReference type="InterPro" id="IPR003439">
    <property type="entry name" value="ABC_transporter-like_ATP-bd"/>
</dbReference>
<accession>A0A6J6SUY4</accession>
<name>A0A6J6SUY4_9ZZZZ</name>
<protein>
    <submittedName>
        <fullName evidence="10">Unannotated protein</fullName>
    </submittedName>
</protein>
<comment type="similarity">
    <text evidence="2">Belongs to the ABC transporter superfamily.</text>
</comment>
<dbReference type="GO" id="GO:0005886">
    <property type="term" value="C:plasma membrane"/>
    <property type="evidence" value="ECO:0007669"/>
    <property type="project" value="UniProtKB-SubCell"/>
</dbReference>
<keyword evidence="5" id="KW-0547">Nucleotide-binding</keyword>
<dbReference type="PIRSF" id="PIRSF039085">
    <property type="entry name" value="ABC_ATPase_HisP"/>
    <property type="match status" value="1"/>
</dbReference>
<gene>
    <name evidence="10" type="ORF">UFOPK2731_01335</name>
</gene>
<comment type="subcellular location">
    <subcellularLocation>
        <location evidence="1">Cell membrane</location>
        <topology evidence="1">Peripheral membrane protein</topology>
    </subcellularLocation>
</comment>
<evidence type="ECO:0000256" key="7">
    <source>
        <dbReference type="ARBA" id="ARBA00022970"/>
    </source>
</evidence>
<dbReference type="SMART" id="SM00382">
    <property type="entry name" value="AAA"/>
    <property type="match status" value="1"/>
</dbReference>
<dbReference type="GO" id="GO:0015424">
    <property type="term" value="F:ABC-type amino acid transporter activity"/>
    <property type="evidence" value="ECO:0007669"/>
    <property type="project" value="InterPro"/>
</dbReference>
<feature type="domain" description="ABC transporter" evidence="9">
    <location>
        <begin position="2"/>
        <end position="243"/>
    </location>
</feature>
<evidence type="ECO:0000256" key="1">
    <source>
        <dbReference type="ARBA" id="ARBA00004202"/>
    </source>
</evidence>
<evidence type="ECO:0000256" key="4">
    <source>
        <dbReference type="ARBA" id="ARBA00022475"/>
    </source>
</evidence>
<dbReference type="AlphaFoldDB" id="A0A6J6SUY4"/>
<evidence type="ECO:0000256" key="2">
    <source>
        <dbReference type="ARBA" id="ARBA00005417"/>
    </source>
</evidence>
<dbReference type="InterPro" id="IPR050086">
    <property type="entry name" value="MetN_ABC_transporter-like"/>
</dbReference>
<dbReference type="InterPro" id="IPR003593">
    <property type="entry name" value="AAA+_ATPase"/>
</dbReference>
<reference evidence="10" key="1">
    <citation type="submission" date="2020-05" db="EMBL/GenBank/DDBJ databases">
        <authorList>
            <person name="Chiriac C."/>
            <person name="Salcher M."/>
            <person name="Ghai R."/>
            <person name="Kavagutti S V."/>
        </authorList>
    </citation>
    <scope>NUCLEOTIDE SEQUENCE</scope>
</reference>
<dbReference type="FunFam" id="3.40.50.300:FF:000020">
    <property type="entry name" value="Amino acid ABC transporter ATP-binding component"/>
    <property type="match status" value="1"/>
</dbReference>
<organism evidence="10">
    <name type="scientific">freshwater metagenome</name>
    <dbReference type="NCBI Taxonomy" id="449393"/>
    <lineage>
        <taxon>unclassified sequences</taxon>
        <taxon>metagenomes</taxon>
        <taxon>ecological metagenomes</taxon>
    </lineage>
</organism>
<evidence type="ECO:0000256" key="3">
    <source>
        <dbReference type="ARBA" id="ARBA00022448"/>
    </source>
</evidence>
<dbReference type="InterPro" id="IPR027417">
    <property type="entry name" value="P-loop_NTPase"/>
</dbReference>
<keyword evidence="6" id="KW-0067">ATP-binding</keyword>
<dbReference type="PROSITE" id="PS50893">
    <property type="entry name" value="ABC_TRANSPORTER_2"/>
    <property type="match status" value="1"/>
</dbReference>
<keyword evidence="8" id="KW-0472">Membrane</keyword>
<dbReference type="GO" id="GO:0016887">
    <property type="term" value="F:ATP hydrolysis activity"/>
    <property type="evidence" value="ECO:0007669"/>
    <property type="project" value="InterPro"/>
</dbReference>
<keyword evidence="3" id="KW-0813">Transport</keyword>
<evidence type="ECO:0000313" key="10">
    <source>
        <dbReference type="EMBL" id="CAB4738580.1"/>
    </source>
</evidence>
<dbReference type="InterPro" id="IPR030679">
    <property type="entry name" value="ABC_ATPase_HisP-typ"/>
</dbReference>
<dbReference type="PANTHER" id="PTHR43166">
    <property type="entry name" value="AMINO ACID IMPORT ATP-BINDING PROTEIN"/>
    <property type="match status" value="1"/>
</dbReference>
<dbReference type="EMBL" id="CAEZYO010000063">
    <property type="protein sequence ID" value="CAB4738580.1"/>
    <property type="molecule type" value="Genomic_DNA"/>
</dbReference>
<dbReference type="GO" id="GO:0005524">
    <property type="term" value="F:ATP binding"/>
    <property type="evidence" value="ECO:0007669"/>
    <property type="project" value="UniProtKB-KW"/>
</dbReference>
<sequence length="251" mass="27855">MIEIKNLYKSFGGDEVLKDIRLNVKRGQVLGIIGPSGSGKSTLLRCINNLELPTKGTIHINGKLAYQDETGKVFSETEISITRTKVGMVFQHFNLFPHMTVLENVYAGPKFVLGQDEKEYRSEALAILESVGLAEKRDQYPEQLSGGQQQRVGIARALAMKPDVILFDEVTSALDPELVGEVLGVLRKLAEAGMTMLIVTHEMGFVRQVADRVIFMDEGRIVEENNPAAFFDNPQNDRTKSFLSSVLSHTD</sequence>
<evidence type="ECO:0000256" key="8">
    <source>
        <dbReference type="ARBA" id="ARBA00023136"/>
    </source>
</evidence>
<dbReference type="Pfam" id="PF00005">
    <property type="entry name" value="ABC_tran"/>
    <property type="match status" value="1"/>
</dbReference>
<dbReference type="Gene3D" id="3.40.50.300">
    <property type="entry name" value="P-loop containing nucleotide triphosphate hydrolases"/>
    <property type="match status" value="1"/>
</dbReference>
<keyword evidence="4" id="KW-1003">Cell membrane</keyword>
<evidence type="ECO:0000259" key="9">
    <source>
        <dbReference type="PROSITE" id="PS50893"/>
    </source>
</evidence>
<dbReference type="SUPFAM" id="SSF52540">
    <property type="entry name" value="P-loop containing nucleoside triphosphate hydrolases"/>
    <property type="match status" value="1"/>
</dbReference>
<evidence type="ECO:0000256" key="6">
    <source>
        <dbReference type="ARBA" id="ARBA00022840"/>
    </source>
</evidence>
<evidence type="ECO:0000256" key="5">
    <source>
        <dbReference type="ARBA" id="ARBA00022741"/>
    </source>
</evidence>
<keyword evidence="7" id="KW-0029">Amino-acid transport</keyword>
<dbReference type="PROSITE" id="PS00211">
    <property type="entry name" value="ABC_TRANSPORTER_1"/>
    <property type="match status" value="1"/>
</dbReference>
<dbReference type="CDD" id="cd03262">
    <property type="entry name" value="ABC_HisP_GlnQ"/>
    <property type="match status" value="1"/>
</dbReference>
<dbReference type="PANTHER" id="PTHR43166:SF9">
    <property type="entry name" value="GLUTAMATE_ASPARTATE IMPORT ATP-BINDING PROTEIN GLTL"/>
    <property type="match status" value="1"/>
</dbReference>
<proteinExistence type="inferred from homology"/>